<dbReference type="PANTHER" id="PTHR12689">
    <property type="entry name" value="A1 CISTRON SPLICING FACTOR AAR2-RELATED"/>
    <property type="match status" value="1"/>
</dbReference>
<dbReference type="EMBL" id="ANPB02000001">
    <property type="protein sequence ID" value="KAF4491032.1"/>
    <property type="molecule type" value="Genomic_DNA"/>
</dbReference>
<dbReference type="InterPro" id="IPR038516">
    <property type="entry name" value="AAR2_N_sf"/>
</dbReference>
<gene>
    <name evidence="4" type="ORF">CGGC5_v001934</name>
</gene>
<dbReference type="AlphaFoldDB" id="A0A7J6JMV2"/>
<dbReference type="RefSeq" id="XP_031891282.1">
    <property type="nucleotide sequence ID" value="XM_032028950.1"/>
</dbReference>
<reference evidence="4 5" key="1">
    <citation type="submission" date="2012-08" db="EMBL/GenBank/DDBJ databases">
        <authorList>
            <person name="Gan P.H.P."/>
            <person name="Ikeda K."/>
            <person name="Irieda H."/>
            <person name="Narusaka M."/>
            <person name="O'Connell R.J."/>
            <person name="Narusaka Y."/>
            <person name="Takano Y."/>
            <person name="Kubo Y."/>
            <person name="Shirasu K."/>
        </authorList>
    </citation>
    <scope>NUCLEOTIDE SEQUENCE [LARGE SCALE GENOMIC DNA]</scope>
    <source>
        <strain evidence="4 5">Nara gc5</strain>
    </source>
</reference>
<evidence type="ECO:0000313" key="5">
    <source>
        <dbReference type="Proteomes" id="UP000011096"/>
    </source>
</evidence>
<protein>
    <recommendedName>
        <fullName evidence="6">Protein AAR2-like protein</fullName>
    </recommendedName>
</protein>
<feature type="domain" description="AAR2 N-terminal" evidence="3">
    <location>
        <begin position="106"/>
        <end position="257"/>
    </location>
</feature>
<proteinExistence type="inferred from homology"/>
<dbReference type="Gene3D" id="2.60.34.20">
    <property type="match status" value="1"/>
</dbReference>
<evidence type="ECO:0000259" key="2">
    <source>
        <dbReference type="Pfam" id="PF05282"/>
    </source>
</evidence>
<evidence type="ECO:0000313" key="4">
    <source>
        <dbReference type="EMBL" id="KAF4491032.1"/>
    </source>
</evidence>
<reference evidence="4 5" key="2">
    <citation type="submission" date="2020-04" db="EMBL/GenBank/DDBJ databases">
        <title>Genome sequencing and assembly of multiple isolates from the Colletotrichum gloeosporioides species complex.</title>
        <authorList>
            <person name="Gan P."/>
            <person name="Shirasu K."/>
        </authorList>
    </citation>
    <scope>NUCLEOTIDE SEQUENCE [LARGE SCALE GENOMIC DNA]</scope>
    <source>
        <strain evidence="4 5">Nara gc5</strain>
    </source>
</reference>
<dbReference type="InterPro" id="IPR038514">
    <property type="entry name" value="AAR2_C_sf"/>
</dbReference>
<organism evidence="4 5">
    <name type="scientific">Colletotrichum fructicola (strain Nara gc5)</name>
    <name type="common">Anthracnose fungus</name>
    <name type="synonym">Colletotrichum gloeosporioides (strain Nara gc5)</name>
    <dbReference type="NCBI Taxonomy" id="1213859"/>
    <lineage>
        <taxon>Eukaryota</taxon>
        <taxon>Fungi</taxon>
        <taxon>Dikarya</taxon>
        <taxon>Ascomycota</taxon>
        <taxon>Pezizomycotina</taxon>
        <taxon>Sordariomycetes</taxon>
        <taxon>Hypocreomycetidae</taxon>
        <taxon>Glomerellales</taxon>
        <taxon>Glomerellaceae</taxon>
        <taxon>Colletotrichum</taxon>
        <taxon>Colletotrichum gloeosporioides species complex</taxon>
    </lineage>
</organism>
<name>A0A7J6JMV2_COLFN</name>
<dbReference type="Proteomes" id="UP000011096">
    <property type="component" value="Unassembled WGS sequence"/>
</dbReference>
<dbReference type="CDD" id="cd13778">
    <property type="entry name" value="Aar2_C"/>
    <property type="match status" value="1"/>
</dbReference>
<feature type="domain" description="AAR2 C-terminal" evidence="2">
    <location>
        <begin position="299"/>
        <end position="463"/>
    </location>
</feature>
<dbReference type="InterPro" id="IPR007946">
    <property type="entry name" value="AAR2"/>
</dbReference>
<dbReference type="PANTHER" id="PTHR12689:SF4">
    <property type="entry name" value="PROTEIN AAR2 HOMOLOG"/>
    <property type="match status" value="1"/>
</dbReference>
<comment type="similarity">
    <text evidence="1">Belongs to the AAR2 family.</text>
</comment>
<sequence>MIAAASIDSNVRPALFRPSGLHKSDSSVSTTALSCRSIRVTGAHPLGSLHVHQPLDSPLSQEVAAMNPNITPDDDEPPPLADIENGDTMDLVPQDHLQHEHALGGGDIVLIMDLPASFTIGYDSVSFTAREFFGVRDIPPGPHFFWVSETEASTTRCGFWIVSSATEKIHVMQWDKFNEVVGEPASQVEARFQKDNIRDVYPKLAPYQFRALNANVKPAASASQPQSQSLDPEFARSTNIWQQLTNAISPSLLSRITARQAGDWAVHTSDRVKGALMLPAEVELEKRIPNVVASTELNFTFSQAAKTYDVESIGSARTEQAVDATAHLLTAGISDDDIVGELQFAFLVGMHLGNEACIQQWWHMLVALVLKAYTLPLKRPELARSLLQTITAQLVYNERYLDGSVLDYGPAYARDLRMALIVYKRRLNELLLALNSLATPEQALVGQAFSDLEAWVWKFGWDIRSDYLRKGKMRLEDGEEVEVELDDLEAEDERGEFAPEMVELDESGKQKDLVSWD</sequence>
<dbReference type="Pfam" id="PF05282">
    <property type="entry name" value="AAR2"/>
    <property type="match status" value="1"/>
</dbReference>
<dbReference type="FunCoup" id="A0A7J6JMV2">
    <property type="interactions" value="483"/>
</dbReference>
<comment type="caution">
    <text evidence="4">The sequence shown here is derived from an EMBL/GenBank/DDBJ whole genome shotgun (WGS) entry which is preliminary data.</text>
</comment>
<evidence type="ECO:0000256" key="1">
    <source>
        <dbReference type="ARBA" id="ARBA00006281"/>
    </source>
</evidence>
<evidence type="ECO:0000259" key="3">
    <source>
        <dbReference type="Pfam" id="PF20981"/>
    </source>
</evidence>
<dbReference type="CDD" id="cd13777">
    <property type="entry name" value="Aar2_N"/>
    <property type="match status" value="1"/>
</dbReference>
<keyword evidence="5" id="KW-1185">Reference proteome</keyword>
<accession>A0A7J6JMV2</accession>
<dbReference type="InterPro" id="IPR033647">
    <property type="entry name" value="Aar2_N"/>
</dbReference>
<dbReference type="Pfam" id="PF20981">
    <property type="entry name" value="AAR2_1st"/>
    <property type="match status" value="1"/>
</dbReference>
<dbReference type="GO" id="GO:0000244">
    <property type="term" value="P:spliceosomal tri-snRNP complex assembly"/>
    <property type="evidence" value="ECO:0007669"/>
    <property type="project" value="TreeGrafter"/>
</dbReference>
<dbReference type="InParanoid" id="A0A7J6JMV2"/>
<dbReference type="OrthoDB" id="201752at2759"/>
<dbReference type="InterPro" id="IPR033648">
    <property type="entry name" value="AAR2_C"/>
</dbReference>
<dbReference type="GeneID" id="43613037"/>
<evidence type="ECO:0008006" key="6">
    <source>
        <dbReference type="Google" id="ProtNLM"/>
    </source>
</evidence>
<dbReference type="Gene3D" id="1.25.40.550">
    <property type="entry name" value="Aar2, C-terminal domain-like"/>
    <property type="match status" value="1"/>
</dbReference>